<organism evidence="1 2">
    <name type="scientific">Lipomyces orientalis</name>
    <dbReference type="NCBI Taxonomy" id="1233043"/>
    <lineage>
        <taxon>Eukaryota</taxon>
        <taxon>Fungi</taxon>
        <taxon>Dikarya</taxon>
        <taxon>Ascomycota</taxon>
        <taxon>Saccharomycotina</taxon>
        <taxon>Lipomycetes</taxon>
        <taxon>Lipomycetales</taxon>
        <taxon>Lipomycetaceae</taxon>
        <taxon>Lipomyces</taxon>
    </lineage>
</organism>
<keyword evidence="2" id="KW-1185">Reference proteome</keyword>
<gene>
    <name evidence="1" type="ORF">V1517DRAFT_255235</name>
</gene>
<name>A0ACC3TUJ0_9ASCO</name>
<reference evidence="2" key="1">
    <citation type="journal article" date="2024" name="Front. Bioeng. Biotechnol.">
        <title>Genome-scale model development and genomic sequencing of the oleaginous clade Lipomyces.</title>
        <authorList>
            <person name="Czajka J.J."/>
            <person name="Han Y."/>
            <person name="Kim J."/>
            <person name="Mondo S.J."/>
            <person name="Hofstad B.A."/>
            <person name="Robles A."/>
            <person name="Haridas S."/>
            <person name="Riley R."/>
            <person name="LaButti K."/>
            <person name="Pangilinan J."/>
            <person name="Andreopoulos W."/>
            <person name="Lipzen A."/>
            <person name="Yan J."/>
            <person name="Wang M."/>
            <person name="Ng V."/>
            <person name="Grigoriev I.V."/>
            <person name="Spatafora J.W."/>
            <person name="Magnuson J.K."/>
            <person name="Baker S.E."/>
            <person name="Pomraning K.R."/>
        </authorList>
    </citation>
    <scope>NUCLEOTIDE SEQUENCE [LARGE SCALE GENOMIC DNA]</scope>
    <source>
        <strain evidence="2">CBS 10300</strain>
    </source>
</reference>
<dbReference type="EMBL" id="MU970046">
    <property type="protein sequence ID" value="KAK9324834.1"/>
    <property type="molecule type" value="Genomic_DNA"/>
</dbReference>
<evidence type="ECO:0000313" key="1">
    <source>
        <dbReference type="EMBL" id="KAK9324834.1"/>
    </source>
</evidence>
<proteinExistence type="predicted"/>
<accession>A0ACC3TUJ0</accession>
<sequence length="255" mass="28089">MNGKKSKKMQETLTPRSRSPLGLIPSHKSYRYFIHKYEVPRKLLHVSIGFLTLGLYWNGVKLSQVTPVLVFLLVNVVALDILRFKFPIFSTYYIKAFGFLMRESEVNKWNGIVWYLLGLVLVFLVFPKDISLLSILLLSWCDTAASSFGRAYGHLTPKFFRNKSLAGTGAAFLTGVGAACLEYGLIVPASPGVNVGEHLAWTPETSKLSLTALCTLSGVVGAAAEAVDLWGLDDNLTIPVMSAIVMQIAVVLFEK</sequence>
<comment type="caution">
    <text evidence="1">The sequence shown here is derived from an EMBL/GenBank/DDBJ whole genome shotgun (WGS) entry which is preliminary data.</text>
</comment>
<dbReference type="Proteomes" id="UP001489719">
    <property type="component" value="Unassembled WGS sequence"/>
</dbReference>
<protein>
    <submittedName>
        <fullName evidence="1">Uncharacterized protein</fullName>
    </submittedName>
</protein>
<evidence type="ECO:0000313" key="2">
    <source>
        <dbReference type="Proteomes" id="UP001489719"/>
    </source>
</evidence>